<gene>
    <name evidence="3" type="ORF">F7725_014342</name>
</gene>
<evidence type="ECO:0000313" key="4">
    <source>
        <dbReference type="Proteomes" id="UP000518266"/>
    </source>
</evidence>
<dbReference type="InterPro" id="IPR050918">
    <property type="entry name" value="CNF-like_PLA2_Inhibitor"/>
</dbReference>
<proteinExistence type="predicted"/>
<evidence type="ECO:0000256" key="2">
    <source>
        <dbReference type="ARBA" id="ARBA00022525"/>
    </source>
</evidence>
<reference evidence="3 4" key="1">
    <citation type="submission" date="2020-03" db="EMBL/GenBank/DDBJ databases">
        <title>Dissostichus mawsoni Genome sequencing and assembly.</title>
        <authorList>
            <person name="Park H."/>
        </authorList>
    </citation>
    <scope>NUCLEOTIDE SEQUENCE [LARGE SCALE GENOMIC DNA]</scope>
    <source>
        <strain evidence="3">DM0001</strain>
        <tissue evidence="3">Muscle</tissue>
    </source>
</reference>
<keyword evidence="2" id="KW-0964">Secreted</keyword>
<dbReference type="Proteomes" id="UP000518266">
    <property type="component" value="Unassembled WGS sequence"/>
</dbReference>
<accession>A0A7J5YVM3</accession>
<evidence type="ECO:0000256" key="1">
    <source>
        <dbReference type="ARBA" id="ARBA00004613"/>
    </source>
</evidence>
<organism evidence="3 4">
    <name type="scientific">Dissostichus mawsoni</name>
    <name type="common">Antarctic cod</name>
    <dbReference type="NCBI Taxonomy" id="36200"/>
    <lineage>
        <taxon>Eukaryota</taxon>
        <taxon>Metazoa</taxon>
        <taxon>Chordata</taxon>
        <taxon>Craniata</taxon>
        <taxon>Vertebrata</taxon>
        <taxon>Euteleostomi</taxon>
        <taxon>Actinopterygii</taxon>
        <taxon>Neopterygii</taxon>
        <taxon>Teleostei</taxon>
        <taxon>Neoteleostei</taxon>
        <taxon>Acanthomorphata</taxon>
        <taxon>Eupercaria</taxon>
        <taxon>Perciformes</taxon>
        <taxon>Notothenioidei</taxon>
        <taxon>Nototheniidae</taxon>
        <taxon>Dissostichus</taxon>
    </lineage>
</organism>
<comment type="caution">
    <text evidence="3">The sequence shown here is derived from an EMBL/GenBank/DDBJ whole genome shotgun (WGS) entry which is preliminary data.</text>
</comment>
<comment type="subcellular location">
    <subcellularLocation>
        <location evidence="1">Secreted</location>
    </subcellularLocation>
</comment>
<dbReference type="EMBL" id="JAAKFY010000008">
    <property type="protein sequence ID" value="KAF3853654.1"/>
    <property type="molecule type" value="Genomic_DNA"/>
</dbReference>
<dbReference type="GO" id="GO:0005576">
    <property type="term" value="C:extracellular region"/>
    <property type="evidence" value="ECO:0007669"/>
    <property type="project" value="UniProtKB-SubCell"/>
</dbReference>
<sequence>MFDTGFPLNCATSPNKRKLQPGSTHLRNQQSRRTVDPRFVNRHVKTIDCIYKGENMKTMILALMVLVVVSQGEALRCHCGGTTKICSSRVETCNGFNQVCGSIVLHAGPHVSYFKSCMSADSCRRLSHSQVSSGSCCSRDLCEALMCHCSSIPAICPGSVVTCELGEVCGSIAVGVGPSPYHVRKCMKADECMRLRVTQEERILTAAAAAETCATDGLPATQLPRFVNRHVKTIDCIYKGENMKTMILALMVLVVVSQGEALRCHCGGTTKICSSRVETCNGFNQVCGSIVLHAGPHVSYFKSCMSADSCRQLSHSEVSSGSCCSRDLCNT</sequence>
<name>A0A7J5YVM3_DISMA</name>
<dbReference type="AlphaFoldDB" id="A0A7J5YVM3"/>
<evidence type="ECO:0000313" key="3">
    <source>
        <dbReference type="EMBL" id="KAF3853654.1"/>
    </source>
</evidence>
<keyword evidence="4" id="KW-1185">Reference proteome</keyword>
<dbReference type="PANTHER" id="PTHR20914:SF9">
    <property type="entry name" value="COILED, ISOFORM A"/>
    <property type="match status" value="1"/>
</dbReference>
<dbReference type="PANTHER" id="PTHR20914">
    <property type="entry name" value="LY6/PLAUR DOMAIN-CONTAINING PROTEIN 8"/>
    <property type="match status" value="1"/>
</dbReference>
<dbReference type="OrthoDB" id="8846122at2759"/>
<protein>
    <submittedName>
        <fullName evidence="3">Uncharacterized protein</fullName>
    </submittedName>
</protein>